<evidence type="ECO:0000313" key="3">
    <source>
        <dbReference type="EMBL" id="BBX98923.1"/>
    </source>
</evidence>
<dbReference type="SUPFAM" id="SSF53098">
    <property type="entry name" value="Ribonuclease H-like"/>
    <property type="match status" value="1"/>
</dbReference>
<dbReference type="Proteomes" id="UP000466396">
    <property type="component" value="Chromosome"/>
</dbReference>
<name>A0A7I7NRP4_9MYCO</name>
<dbReference type="PROSITE" id="PS50994">
    <property type="entry name" value="INTEGRASE"/>
    <property type="match status" value="1"/>
</dbReference>
<dbReference type="EMBL" id="AP022581">
    <property type="protein sequence ID" value="BBX98923.1"/>
    <property type="molecule type" value="Genomic_DNA"/>
</dbReference>
<dbReference type="InterPro" id="IPR054353">
    <property type="entry name" value="IstA-like_C"/>
</dbReference>
<protein>
    <recommendedName>
        <fullName evidence="2">Integrase catalytic domain-containing protein</fullName>
    </recommendedName>
</protein>
<evidence type="ECO:0000256" key="1">
    <source>
        <dbReference type="ARBA" id="ARBA00009277"/>
    </source>
</evidence>
<dbReference type="InterPro" id="IPR009057">
    <property type="entry name" value="Homeodomain-like_sf"/>
</dbReference>
<evidence type="ECO:0000259" key="2">
    <source>
        <dbReference type="PROSITE" id="PS50994"/>
    </source>
</evidence>
<gene>
    <name evidence="3" type="ORF">MLAC_42170</name>
</gene>
<feature type="domain" description="Integrase catalytic" evidence="2">
    <location>
        <begin position="183"/>
        <end position="359"/>
    </location>
</feature>
<reference evidence="3 4" key="1">
    <citation type="journal article" date="2019" name="Emerg. Microbes Infect.">
        <title>Comprehensive subspecies identification of 175 nontuberculous mycobacteria species based on 7547 genomic profiles.</title>
        <authorList>
            <person name="Matsumoto Y."/>
            <person name="Kinjo T."/>
            <person name="Motooka D."/>
            <person name="Nabeya D."/>
            <person name="Jung N."/>
            <person name="Uechi K."/>
            <person name="Horii T."/>
            <person name="Iida T."/>
            <person name="Fujita J."/>
            <person name="Nakamura S."/>
        </authorList>
    </citation>
    <scope>NUCLEOTIDE SEQUENCE [LARGE SCALE GENOMIC DNA]</scope>
    <source>
        <strain evidence="3 4">JCM 15657</strain>
    </source>
</reference>
<dbReference type="NCBIfam" id="NF033546">
    <property type="entry name" value="transpos_IS21"/>
    <property type="match status" value="1"/>
</dbReference>
<dbReference type="SUPFAM" id="SSF46689">
    <property type="entry name" value="Homeodomain-like"/>
    <property type="match status" value="1"/>
</dbReference>
<dbReference type="InterPro" id="IPR001584">
    <property type="entry name" value="Integrase_cat-core"/>
</dbReference>
<dbReference type="PANTHER" id="PTHR35004">
    <property type="entry name" value="TRANSPOSASE RV3428C-RELATED"/>
    <property type="match status" value="1"/>
</dbReference>
<proteinExistence type="inferred from homology"/>
<dbReference type="PANTHER" id="PTHR35004:SF8">
    <property type="entry name" value="TRANSPOSASE RV3428C-RELATED"/>
    <property type="match status" value="1"/>
</dbReference>
<dbReference type="InterPro" id="IPR036397">
    <property type="entry name" value="RNaseH_sf"/>
</dbReference>
<dbReference type="InterPro" id="IPR012337">
    <property type="entry name" value="RNaseH-like_sf"/>
</dbReference>
<dbReference type="AlphaFoldDB" id="A0A7I7NRP4"/>
<accession>A0A7I7NRP4</accession>
<organism evidence="3 4">
    <name type="scientific">Mycobacterium lacus</name>
    <dbReference type="NCBI Taxonomy" id="169765"/>
    <lineage>
        <taxon>Bacteria</taxon>
        <taxon>Bacillati</taxon>
        <taxon>Actinomycetota</taxon>
        <taxon>Actinomycetes</taxon>
        <taxon>Mycobacteriales</taxon>
        <taxon>Mycobacteriaceae</taxon>
        <taxon>Mycobacterium</taxon>
    </lineage>
</organism>
<dbReference type="GO" id="GO:0003676">
    <property type="term" value="F:nucleic acid binding"/>
    <property type="evidence" value="ECO:0007669"/>
    <property type="project" value="InterPro"/>
</dbReference>
<dbReference type="Pfam" id="PF22483">
    <property type="entry name" value="Mu-transpos_C_2"/>
    <property type="match status" value="1"/>
</dbReference>
<comment type="similarity">
    <text evidence="1">Belongs to the transposase IS21/IS408/IS1162 family.</text>
</comment>
<sequence length="558" mass="61877">MTAALGNYVTVDNHLAGGFASYGTTPAWRGFFRLLGRCIGPMSYREVSVIEIVEMLRLWLQGLGLREVARLSGTDRKTVRRYVDRARACGLDRDGGDGQLTDELIGAVIAGVRPHRPAGKSLAWETIAAEHEQIRAWLKDGLTLTKIHTLLGRRGVVVSYRTLNRYATTELDFGRRQCTVPVADCDPGGEVQVDFGRLGMLTDAADGRRRVVQGLIFTAVYSRHMFVWPTYRQTLADVIAGFEAAWAFFGGVFAVVIPDNMKAIVTTAHATEPRLNDSFREYAQSRGFAIDPARVRSPKDKPRVERMVSYVRSNFFAGEDFRGLDDCRSRAEQWCRDTAGMRTHGTTRLRPAEVFAADELPALKPAPEEVFDVPLWTHPKVAPDRHVQVAKALYSVPGELVGKRIEARADAHSVKLYWRGELIKVHPVVAPGRRHTDPADLPSEVSVYAMRDLNALQRKAAAHGTHVGVYAAAVLEHPLPWTKMRQVYRLLGLVRRHGAAQVDDACRRALDAEVIDVGLIERILARGGGEQLPLIPKPPGAASRFVRDGSDFAVRRPS</sequence>
<keyword evidence="4" id="KW-1185">Reference proteome</keyword>
<dbReference type="Gene3D" id="3.30.420.10">
    <property type="entry name" value="Ribonuclease H-like superfamily/Ribonuclease H"/>
    <property type="match status" value="1"/>
</dbReference>
<dbReference type="GO" id="GO:0015074">
    <property type="term" value="P:DNA integration"/>
    <property type="evidence" value="ECO:0007669"/>
    <property type="project" value="InterPro"/>
</dbReference>
<evidence type="ECO:0000313" key="4">
    <source>
        <dbReference type="Proteomes" id="UP000466396"/>
    </source>
</evidence>
<dbReference type="KEGG" id="mlj:MLAC_42170"/>